<protein>
    <submittedName>
        <fullName evidence="1">DUF4177 domain-containing protein</fullName>
    </submittedName>
</protein>
<accession>A0AA45BU90</accession>
<reference evidence="1 2" key="1">
    <citation type="submission" date="2018-03" db="EMBL/GenBank/DDBJ databases">
        <title>Sequencing of reference strains of Xanthomonas.</title>
        <authorList>
            <person name="Studholme D.J."/>
            <person name="Vicente J."/>
            <person name="Sarris P."/>
        </authorList>
    </citation>
    <scope>NUCLEOTIDE SEQUENCE [LARGE SCALE GENOMIC DNA]</scope>
    <source>
        <strain evidence="1 2">WHRI 5232</strain>
    </source>
</reference>
<evidence type="ECO:0000313" key="1">
    <source>
        <dbReference type="EMBL" id="PUE91950.1"/>
    </source>
</evidence>
<sequence>MSKRWEYLTLEAKTNLLLGLKQEDLQAELSKQGKLGWELVKILTMPGTKPLLIFKREL</sequence>
<gene>
    <name evidence="1" type="ORF">C7T86_15900</name>
</gene>
<dbReference type="InterPro" id="IPR025234">
    <property type="entry name" value="YjzH-like"/>
</dbReference>
<name>A0AA45BU90_XANCM</name>
<dbReference type="AlphaFoldDB" id="A0AA45BU90"/>
<comment type="caution">
    <text evidence="1">The sequence shown here is derived from an EMBL/GenBank/DDBJ whole genome shotgun (WGS) entry which is preliminary data.</text>
</comment>
<dbReference type="Pfam" id="PF13783">
    <property type="entry name" value="DUF4177"/>
    <property type="match status" value="1"/>
</dbReference>
<dbReference type="RefSeq" id="WP_005915646.1">
    <property type="nucleotide sequence ID" value="NZ_CP013004.1"/>
</dbReference>
<evidence type="ECO:0000313" key="2">
    <source>
        <dbReference type="Proteomes" id="UP000251513"/>
    </source>
</evidence>
<dbReference type="Proteomes" id="UP000251513">
    <property type="component" value="Unassembled WGS sequence"/>
</dbReference>
<dbReference type="EMBL" id="PYJH01000036">
    <property type="protein sequence ID" value="PUE91950.1"/>
    <property type="molecule type" value="Genomic_DNA"/>
</dbReference>
<proteinExistence type="predicted"/>
<organism evidence="1 2">
    <name type="scientific">Xanthomonas campestris pv. malvacearum</name>
    <dbReference type="NCBI Taxonomy" id="86040"/>
    <lineage>
        <taxon>Bacteria</taxon>
        <taxon>Pseudomonadati</taxon>
        <taxon>Pseudomonadota</taxon>
        <taxon>Gammaproteobacteria</taxon>
        <taxon>Lysobacterales</taxon>
        <taxon>Lysobacteraceae</taxon>
        <taxon>Xanthomonas</taxon>
    </lineage>
</organism>